<dbReference type="EMBL" id="CP030032">
    <property type="protein sequence ID" value="AWV89429.1"/>
    <property type="molecule type" value="Genomic_DNA"/>
</dbReference>
<name>A0A2Z4FKE8_9DELT</name>
<dbReference type="Proteomes" id="UP000249799">
    <property type="component" value="Chromosome"/>
</dbReference>
<evidence type="ECO:0000313" key="1">
    <source>
        <dbReference type="EMBL" id="AWV89429.1"/>
    </source>
</evidence>
<evidence type="ECO:0000313" key="2">
    <source>
        <dbReference type="Proteomes" id="UP000249799"/>
    </source>
</evidence>
<organism evidence="1 2">
    <name type="scientific">Bradymonas sediminis</name>
    <dbReference type="NCBI Taxonomy" id="1548548"/>
    <lineage>
        <taxon>Bacteria</taxon>
        <taxon>Deltaproteobacteria</taxon>
        <taxon>Bradymonadales</taxon>
        <taxon>Bradymonadaceae</taxon>
        <taxon>Bradymonas</taxon>
    </lineage>
</organism>
<reference evidence="1 2" key="1">
    <citation type="submission" date="2018-06" db="EMBL/GenBank/DDBJ databases">
        <title>Lujinxingia sediminis gen. nov. sp. nov., a new facultative anaerobic member of the class Deltaproteobacteria, and proposal of Lujinxingaceae fam. nov.</title>
        <authorList>
            <person name="Guo L.-Y."/>
            <person name="Li C.-M."/>
            <person name="Wang S."/>
            <person name="Du Z.-J."/>
        </authorList>
    </citation>
    <scope>NUCLEOTIDE SEQUENCE [LARGE SCALE GENOMIC DNA]</scope>
    <source>
        <strain evidence="1 2">FA350</strain>
    </source>
</reference>
<accession>A0A2Z4FKE8</accession>
<dbReference type="AlphaFoldDB" id="A0A2Z4FKE8"/>
<dbReference type="KEGG" id="bsed:DN745_08790"/>
<sequence length="317" mass="33713">MTAFAATALATVASPAEVQAQACCAATGAGEFAVVGRCQSAVIGTQISAFRPTGTYSGEGDYRSLSNAEVDDFILSVGGGFRPFSPSWQVYGSVPMHLQYRAFAGEDGEVGVGLGDVAGGLRWTAFEDTMEGIVWDKPATLIPFVDVYIDALAPTGRAPDDSEKMTGADVTGGGFWQVAGGLKITKFLLPSHALTLNTTYTLPFAREVPQSSGTPIDFARGQALTVQFSYLYIHNLFWSWGLTSSVKVEGDARIDGAALSDSGSRRLRFGGHMTHEFGFPFWEASLSVMMDSVWQDGGSNIPYVGPAATVGLRRNFL</sequence>
<gene>
    <name evidence="1" type="ORF">DN745_08790</name>
</gene>
<keyword evidence="2" id="KW-1185">Reference proteome</keyword>
<protein>
    <submittedName>
        <fullName evidence="1">Uncharacterized protein</fullName>
    </submittedName>
</protein>
<dbReference type="OrthoDB" id="9954716at2"/>
<proteinExistence type="predicted"/>